<reference evidence="2" key="4">
    <citation type="submission" date="2024-02" db="EMBL/GenBank/DDBJ databases">
        <authorList>
            <consortium name="Clinical and Environmental Microbiology Branch: Whole genome sequencing antimicrobial resistance pathogens in the healthcare setting"/>
        </authorList>
    </citation>
    <scope>NUCLEOTIDE SEQUENCE</scope>
    <source>
        <strain evidence="2">2023BB-00086</strain>
    </source>
</reference>
<accession>A0AAD3UIE8</accession>
<sequence>MDIYRKVIAASLALFVTLSAHAGMTMERKDIPDLKLSVEIPEGLTPMSEEMAKLKYPSENRPQVIYGDEKGKASLGVTAGRNPLPAEKLDAFKEMMLKMLESLKPQAEAVTVDGHKGWLLTFYSQAADTEILNMMLITSQDNKAVQMTFNMTKDLVEQYQEAAKASLLSLQFAK</sequence>
<evidence type="ECO:0000256" key="1">
    <source>
        <dbReference type="SAM" id="SignalP"/>
    </source>
</evidence>
<evidence type="ECO:0000313" key="6">
    <source>
        <dbReference type="Proteomes" id="UP000673434"/>
    </source>
</evidence>
<evidence type="ECO:0000313" key="5">
    <source>
        <dbReference type="EMBL" id="MBQ0599599.1"/>
    </source>
</evidence>
<dbReference type="Gene3D" id="3.40.1000.10">
    <property type="entry name" value="Mog1/PsbP, alpha/beta/alpha sandwich"/>
    <property type="match status" value="1"/>
</dbReference>
<dbReference type="AlphaFoldDB" id="A0AAD3UIE8"/>
<dbReference type="EMBL" id="DACSEO010000004">
    <property type="protein sequence ID" value="HAT1680004.1"/>
    <property type="molecule type" value="Genomic_DNA"/>
</dbReference>
<evidence type="ECO:0000313" key="4">
    <source>
        <dbReference type="EMBL" id="HAU4356292.1"/>
    </source>
</evidence>
<protein>
    <submittedName>
        <fullName evidence="4">DUF1795 domain-containing protein</fullName>
    </submittedName>
</protein>
<dbReference type="EMBL" id="DACXIC010000007">
    <property type="protein sequence ID" value="HAU4356292.1"/>
    <property type="molecule type" value="Genomic_DNA"/>
</dbReference>
<dbReference type="GeneID" id="93286620"/>
<dbReference type="RefSeq" id="WP_004108052.1">
    <property type="nucleotide sequence ID" value="NZ_ABFNOZ020000028.1"/>
</dbReference>
<feature type="signal peptide" evidence="1">
    <location>
        <begin position="1"/>
        <end position="22"/>
    </location>
</feature>
<comment type="caution">
    <text evidence="4">The sequence shown here is derived from an EMBL/GenBank/DDBJ whole genome shotgun (WGS) entry which is preliminary data.</text>
</comment>
<reference evidence="5 6" key="3">
    <citation type="submission" date="2021-03" db="EMBL/GenBank/DDBJ databases">
        <authorList>
            <person name="Stanton E."/>
        </authorList>
    </citation>
    <scope>NUCLEOTIDE SEQUENCE [LARGE SCALE GENOMIC DNA]</scope>
    <source>
        <strain evidence="5 6">2020EL-00037</strain>
    </source>
</reference>
<gene>
    <name evidence="4" type="ORF">F6W21_08100</name>
    <name evidence="3" type="ORF">I8Y21_000601</name>
    <name evidence="5" type="ORF">J7S78_07300</name>
    <name evidence="2" type="ORF">RYF40_000885</name>
</gene>
<dbReference type="Proteomes" id="UP000673434">
    <property type="component" value="Unassembled WGS sequence"/>
</dbReference>
<evidence type="ECO:0000313" key="3">
    <source>
        <dbReference type="EMBL" id="HAT1680004.1"/>
    </source>
</evidence>
<proteinExistence type="predicted"/>
<keyword evidence="1" id="KW-0732">Signal</keyword>
<feature type="chain" id="PRO_5044705883" evidence="1">
    <location>
        <begin position="23"/>
        <end position="174"/>
    </location>
</feature>
<evidence type="ECO:0000313" key="2">
    <source>
        <dbReference type="EMBL" id="EML7080479.1"/>
    </source>
</evidence>
<dbReference type="Proteomes" id="UP000868497">
    <property type="component" value="Unassembled WGS sequence"/>
</dbReference>
<dbReference type="Proteomes" id="UP000856143">
    <property type="component" value="Unassembled WGS sequence"/>
</dbReference>
<reference evidence="4" key="1">
    <citation type="journal article" date="2018" name="Genome Biol.">
        <title>SKESA: strategic k-mer extension for scrupulous assemblies.</title>
        <authorList>
            <person name="Souvorov A."/>
            <person name="Agarwala R."/>
            <person name="Lipman D.J."/>
        </authorList>
    </citation>
    <scope>NUCLEOTIDE SEQUENCE</scope>
    <source>
        <strain evidence="4">AUSMDU00005748</strain>
        <strain evidence="3">R404</strain>
    </source>
</reference>
<evidence type="ECO:0000313" key="7">
    <source>
        <dbReference type="Proteomes" id="UP000868497"/>
    </source>
</evidence>
<organism evidence="4 7">
    <name type="scientific">Klebsiella oxytoca</name>
    <dbReference type="NCBI Taxonomy" id="571"/>
    <lineage>
        <taxon>Bacteria</taxon>
        <taxon>Pseudomonadati</taxon>
        <taxon>Pseudomonadota</taxon>
        <taxon>Gammaproteobacteria</taxon>
        <taxon>Enterobacterales</taxon>
        <taxon>Enterobacteriaceae</taxon>
        <taxon>Klebsiella/Raoultella group</taxon>
        <taxon>Klebsiella</taxon>
    </lineage>
</organism>
<dbReference type="EMBL" id="ABNOCX020000001">
    <property type="protein sequence ID" value="EML7080479.1"/>
    <property type="molecule type" value="Genomic_DNA"/>
</dbReference>
<keyword evidence="6" id="KW-1185">Reference proteome</keyword>
<dbReference type="EMBL" id="JAGKON010000006">
    <property type="protein sequence ID" value="MBQ0599599.1"/>
    <property type="molecule type" value="Genomic_DNA"/>
</dbReference>
<name>A0AAD3UIE8_KLEOX</name>
<reference evidence="4" key="2">
    <citation type="submission" date="2019-09" db="EMBL/GenBank/DDBJ databases">
        <authorList>
            <consortium name="NCBI Pathogen Detection Project"/>
        </authorList>
    </citation>
    <scope>NUCLEOTIDE SEQUENCE</scope>
    <source>
        <strain evidence="4">AUSMDU00005748</strain>
        <strain evidence="3">R404</strain>
    </source>
</reference>